<name>A0A3N2DGS7_9GAMM</name>
<protein>
    <submittedName>
        <fullName evidence="1">Uncharacterized protein</fullName>
    </submittedName>
</protein>
<gene>
    <name evidence="1" type="ORF">EDC56_3237</name>
</gene>
<sequence length="283" mass="31845">MDFIPILIAILFSPFDGFSLLSSAGDTPVLHYYSELEAGEPITLQCLNSDGDYVNITTAQVGHHNYNENFTNLPIRRASLALPTGNQCSVISNQSTLKKIWPDSPCTLWWQVSFTTTQTYRVLHNGEAVNLWDNLETAKFIRSIKAGDNIRLAANAVNLNSTNQLQYSQYTRESGYAGPLANSYKEYGGNGINCGGDVEGYNTDDQISISFGISNPQDDIGLFNFGFNYKEPSGTIYDDYENLEEDIYKAYKRGSEGMIINITRPEVWDISLEQWEYFRQLLI</sequence>
<dbReference type="Proteomes" id="UP000275394">
    <property type="component" value="Unassembled WGS sequence"/>
</dbReference>
<keyword evidence="2" id="KW-1185">Reference proteome</keyword>
<dbReference type="AlphaFoldDB" id="A0A3N2DGS7"/>
<evidence type="ECO:0000313" key="1">
    <source>
        <dbReference type="EMBL" id="ROR98997.1"/>
    </source>
</evidence>
<comment type="caution">
    <text evidence="1">The sequence shown here is derived from an EMBL/GenBank/DDBJ whole genome shotgun (WGS) entry which is preliminary data.</text>
</comment>
<dbReference type="EMBL" id="RKHR01000006">
    <property type="protein sequence ID" value="ROR98997.1"/>
    <property type="molecule type" value="Genomic_DNA"/>
</dbReference>
<organism evidence="1 2">
    <name type="scientific">Sinobacterium caligoides</name>
    <dbReference type="NCBI Taxonomy" id="933926"/>
    <lineage>
        <taxon>Bacteria</taxon>
        <taxon>Pseudomonadati</taxon>
        <taxon>Pseudomonadota</taxon>
        <taxon>Gammaproteobacteria</taxon>
        <taxon>Cellvibrionales</taxon>
        <taxon>Spongiibacteraceae</taxon>
        <taxon>Sinobacterium</taxon>
    </lineage>
</organism>
<proteinExistence type="predicted"/>
<accession>A0A3N2DGS7</accession>
<evidence type="ECO:0000313" key="2">
    <source>
        <dbReference type="Proteomes" id="UP000275394"/>
    </source>
</evidence>
<reference evidence="1 2" key="1">
    <citation type="submission" date="2018-11" db="EMBL/GenBank/DDBJ databases">
        <title>Genomic Encyclopedia of Type Strains, Phase IV (KMG-IV): sequencing the most valuable type-strain genomes for metagenomic binning, comparative biology and taxonomic classification.</title>
        <authorList>
            <person name="Goeker M."/>
        </authorList>
    </citation>
    <scope>NUCLEOTIDE SEQUENCE [LARGE SCALE GENOMIC DNA]</scope>
    <source>
        <strain evidence="1 2">DSM 100316</strain>
    </source>
</reference>
<dbReference type="RefSeq" id="WP_123713562.1">
    <property type="nucleotide sequence ID" value="NZ_RKHR01000006.1"/>
</dbReference>